<dbReference type="PANTHER" id="PTHR43680:SF2">
    <property type="entry name" value="NITRATE REDUCTASE MOLYBDENUM COFACTOR ASSEMBLY CHAPERONE NARJ"/>
    <property type="match status" value="1"/>
</dbReference>
<keyword evidence="4" id="KW-1185">Reference proteome</keyword>
<comment type="caution">
    <text evidence="3">The sequence shown here is derived from an EMBL/GenBank/DDBJ whole genome shotgun (WGS) entry which is preliminary data.</text>
</comment>
<organism evidence="3 4">
    <name type="scientific">Microlunatus ginsengisoli</name>
    <dbReference type="NCBI Taxonomy" id="363863"/>
    <lineage>
        <taxon>Bacteria</taxon>
        <taxon>Bacillati</taxon>
        <taxon>Actinomycetota</taxon>
        <taxon>Actinomycetes</taxon>
        <taxon>Propionibacteriales</taxon>
        <taxon>Propionibacteriaceae</taxon>
        <taxon>Microlunatus</taxon>
    </lineage>
</organism>
<dbReference type="NCBIfam" id="TIGR00684">
    <property type="entry name" value="narJ"/>
    <property type="match status" value="1"/>
</dbReference>
<dbReference type="InterPro" id="IPR003765">
    <property type="entry name" value="NO3_reductase_chaperone_NarJ"/>
</dbReference>
<dbReference type="Gene3D" id="1.10.3480.10">
    <property type="entry name" value="TorD-like"/>
    <property type="match status" value="1"/>
</dbReference>
<evidence type="ECO:0000256" key="1">
    <source>
        <dbReference type="ARBA" id="ARBA00023063"/>
    </source>
</evidence>
<dbReference type="EMBL" id="BAABAB010000010">
    <property type="protein sequence ID" value="GAA3613901.1"/>
    <property type="molecule type" value="Genomic_DNA"/>
</dbReference>
<evidence type="ECO:0000313" key="4">
    <source>
        <dbReference type="Proteomes" id="UP001501490"/>
    </source>
</evidence>
<proteinExistence type="predicted"/>
<reference evidence="4" key="1">
    <citation type="journal article" date="2019" name="Int. J. Syst. Evol. Microbiol.">
        <title>The Global Catalogue of Microorganisms (GCM) 10K type strain sequencing project: providing services to taxonomists for standard genome sequencing and annotation.</title>
        <authorList>
            <consortium name="The Broad Institute Genomics Platform"/>
            <consortium name="The Broad Institute Genome Sequencing Center for Infectious Disease"/>
            <person name="Wu L."/>
            <person name="Ma J."/>
        </authorList>
    </citation>
    <scope>NUCLEOTIDE SEQUENCE [LARGE SCALE GENOMIC DNA]</scope>
    <source>
        <strain evidence="4">JCM 16929</strain>
    </source>
</reference>
<sequence length="203" mass="22139">MIYQAASIALSYPDERVLGHAELIAAALAEAAPRSLPDVEPLLDWWRDASTAEVQATYVDLFDLNRRQTLYLTYWTDGDTRRRGQVLADVKQRYRAAGLDPVGATELPDYLPLVLEFACRRPEAGAALLRDYRASLELIRLSLLERRSCYAGVLVAVCGTLPGASPADRQHAMAMASAGPPTESVGLEPYDPRLLPLAGGGRS</sequence>
<feature type="region of interest" description="Disordered" evidence="2">
    <location>
        <begin position="174"/>
        <end position="203"/>
    </location>
</feature>
<evidence type="ECO:0000256" key="2">
    <source>
        <dbReference type="SAM" id="MobiDB-lite"/>
    </source>
</evidence>
<dbReference type="Proteomes" id="UP001501490">
    <property type="component" value="Unassembled WGS sequence"/>
</dbReference>
<dbReference type="SUPFAM" id="SSF89155">
    <property type="entry name" value="TorD-like"/>
    <property type="match status" value="1"/>
</dbReference>
<accession>A0ABP6ZQT9</accession>
<dbReference type="InterPro" id="IPR020945">
    <property type="entry name" value="DMSO/NO3_reduct_chaperone"/>
</dbReference>
<dbReference type="Pfam" id="PF02613">
    <property type="entry name" value="Nitrate_red_del"/>
    <property type="match status" value="1"/>
</dbReference>
<name>A0ABP6ZQT9_9ACTN</name>
<dbReference type="PANTHER" id="PTHR43680">
    <property type="entry name" value="NITRATE REDUCTASE MOLYBDENUM COFACTOR ASSEMBLY CHAPERONE"/>
    <property type="match status" value="1"/>
</dbReference>
<protein>
    <submittedName>
        <fullName evidence="3">Nitrate reductase molybdenum cofactor assembly chaperone</fullName>
    </submittedName>
</protein>
<keyword evidence="1" id="KW-0534">Nitrate assimilation</keyword>
<evidence type="ECO:0000313" key="3">
    <source>
        <dbReference type="EMBL" id="GAA3613901.1"/>
    </source>
</evidence>
<gene>
    <name evidence="3" type="primary">narJ</name>
    <name evidence="3" type="ORF">GCM10022236_14750</name>
</gene>
<dbReference type="InterPro" id="IPR036411">
    <property type="entry name" value="TorD-like_sf"/>
</dbReference>
<dbReference type="RefSeq" id="WP_344802925.1">
    <property type="nucleotide sequence ID" value="NZ_BAABAB010000010.1"/>
</dbReference>